<feature type="region of interest" description="Disordered" evidence="1">
    <location>
        <begin position="379"/>
        <end position="402"/>
    </location>
</feature>
<evidence type="ECO:0000313" key="3">
    <source>
        <dbReference type="Proteomes" id="UP000602124"/>
    </source>
</evidence>
<dbReference type="EMBL" id="JAEKMH010000004">
    <property type="protein sequence ID" value="MBJ3786409.1"/>
    <property type="molecule type" value="Genomic_DNA"/>
</dbReference>
<comment type="caution">
    <text evidence="2">The sequence shown here is derived from an EMBL/GenBank/DDBJ whole genome shotgun (WGS) entry which is preliminary data.</text>
</comment>
<evidence type="ECO:0000256" key="1">
    <source>
        <dbReference type="SAM" id="MobiDB-lite"/>
    </source>
</evidence>
<reference evidence="2" key="1">
    <citation type="submission" date="2020-12" db="EMBL/GenBank/DDBJ databases">
        <title>Devosia sp. MSA67 isolated from Mo River.</title>
        <authorList>
            <person name="Ma F."/>
            <person name="Zi Z."/>
        </authorList>
    </citation>
    <scope>NUCLEOTIDE SEQUENCE</scope>
    <source>
        <strain evidence="2">MSA67</strain>
    </source>
</reference>
<keyword evidence="3" id="KW-1185">Reference proteome</keyword>
<organism evidence="2 3">
    <name type="scientific">Devosia sediminis</name>
    <dbReference type="NCBI Taxonomy" id="2798801"/>
    <lineage>
        <taxon>Bacteria</taxon>
        <taxon>Pseudomonadati</taxon>
        <taxon>Pseudomonadota</taxon>
        <taxon>Alphaproteobacteria</taxon>
        <taxon>Hyphomicrobiales</taxon>
        <taxon>Devosiaceae</taxon>
        <taxon>Devosia</taxon>
    </lineage>
</organism>
<dbReference type="RefSeq" id="WP_198877598.1">
    <property type="nucleotide sequence ID" value="NZ_JAEKMH010000004.1"/>
</dbReference>
<accession>A0A934MSF8</accession>
<evidence type="ECO:0000313" key="2">
    <source>
        <dbReference type="EMBL" id="MBJ3786409.1"/>
    </source>
</evidence>
<dbReference type="AlphaFoldDB" id="A0A934MSF8"/>
<sequence>MGILSKNGNGLVGDKIDLPLIQAFQSVMTLLNGSRDRGQNQPTRMTDESGSTYVVEFGEPLKMDRPDYREEQIDGGTAIHIAARNLKELRTLLGRVKANHPDFDIDEAIKHAVTEQSWPDGMLHGQLQIGPRVVFPALFVSASIFAVHHGHPPHPDLQAYIGRFDPESPEMPPGTFYFIPSQPWISAPGKVTHIVALMASAERHEMLVYFELLNAVAVGVRMPYAGKEDARASYAVDILTGTEVNPSIDEEALAGVRWHATHKLGDHELYEFTQERMGRLIGVSQERAFEAEFEDLMTRAFGKVKDGPFTPADLAEGIREILDHTLLHWQRPTMSLDVMEEQLQQLEEFMQEMERLVSAPARVPFGALMNGFRRRLASEIARKRRPGTPDATGLRPGPAADH</sequence>
<proteinExistence type="predicted"/>
<gene>
    <name evidence="2" type="ORF">JEQ47_16910</name>
</gene>
<dbReference type="Proteomes" id="UP000602124">
    <property type="component" value="Unassembled WGS sequence"/>
</dbReference>
<protein>
    <submittedName>
        <fullName evidence="2">Uncharacterized protein</fullName>
    </submittedName>
</protein>
<name>A0A934MSF8_9HYPH</name>